<evidence type="ECO:0000313" key="15">
    <source>
        <dbReference type="EMBL" id="MFC7334574.1"/>
    </source>
</evidence>
<feature type="transmembrane region" description="Helical" evidence="14">
    <location>
        <begin position="41"/>
        <end position="74"/>
    </location>
</feature>
<evidence type="ECO:0000256" key="9">
    <source>
        <dbReference type="ARBA" id="ARBA00022989"/>
    </source>
</evidence>
<dbReference type="PANTHER" id="PTHR30477">
    <property type="entry name" value="ABC-TRANSPORTER METAL-BINDING PROTEIN"/>
    <property type="match status" value="1"/>
</dbReference>
<dbReference type="RefSeq" id="WP_377360128.1">
    <property type="nucleotide sequence ID" value="NZ_JBHTCM010000018.1"/>
</dbReference>
<keyword evidence="5" id="KW-1003">Cell membrane</keyword>
<dbReference type="Proteomes" id="UP001596456">
    <property type="component" value="Unassembled WGS sequence"/>
</dbReference>
<evidence type="ECO:0000256" key="4">
    <source>
        <dbReference type="ARBA" id="ARBA00022448"/>
    </source>
</evidence>
<keyword evidence="10" id="KW-0406">Ion transport</keyword>
<evidence type="ECO:0000256" key="3">
    <source>
        <dbReference type="ARBA" id="ARBA00008034"/>
    </source>
</evidence>
<keyword evidence="9 14" id="KW-1133">Transmembrane helix</keyword>
<dbReference type="InterPro" id="IPR001626">
    <property type="entry name" value="ABC_TroCD"/>
</dbReference>
<dbReference type="Pfam" id="PF00950">
    <property type="entry name" value="ABC-3"/>
    <property type="match status" value="1"/>
</dbReference>
<comment type="caution">
    <text evidence="15">The sequence shown here is derived from an EMBL/GenBank/DDBJ whole genome shotgun (WGS) entry which is preliminary data.</text>
</comment>
<evidence type="ECO:0000256" key="5">
    <source>
        <dbReference type="ARBA" id="ARBA00022475"/>
    </source>
</evidence>
<keyword evidence="7" id="KW-0862">Zinc</keyword>
<feature type="transmembrane region" description="Helical" evidence="14">
    <location>
        <begin position="171"/>
        <end position="201"/>
    </location>
</feature>
<gene>
    <name evidence="15" type="ORF">ACFQPS_15505</name>
</gene>
<keyword evidence="6 13" id="KW-0812">Transmembrane</keyword>
<evidence type="ECO:0000313" key="16">
    <source>
        <dbReference type="Proteomes" id="UP001596456"/>
    </source>
</evidence>
<keyword evidence="8" id="KW-0864">Zinc transport</keyword>
<evidence type="ECO:0000256" key="13">
    <source>
        <dbReference type="RuleBase" id="RU003943"/>
    </source>
</evidence>
<dbReference type="Gene3D" id="1.10.3470.10">
    <property type="entry name" value="ABC transporter involved in vitamin B12 uptake, BtuC"/>
    <property type="match status" value="1"/>
</dbReference>
<dbReference type="InterPro" id="IPR037294">
    <property type="entry name" value="ABC_BtuC-like"/>
</dbReference>
<dbReference type="SUPFAM" id="SSF81345">
    <property type="entry name" value="ABC transporter involved in vitamin B12 uptake, BtuC"/>
    <property type="match status" value="1"/>
</dbReference>
<sequence length="264" mass="27099">MLDDFVLRALLGGVGLALVAGPLGCVVVWRRMAYFGDTLAHSALLGVALGFLFGIGLNVGVALVCVGIAVLLTVLQEQRRLASDTLLGIVSHSALSVGLLALALMEALRVDLMAYLFGDVLAVTPADLLWIWAGGALVLAVLAAIWRRLLALTVDEDLARVEGVPVRAVRLVFMLLIAATIAFAMKIVGILLVTSLLVIPAAAARRFARTPEIMAVVAAGMGAAAVGLGMAGSLWADLPTGPAIVAAATGLFALSHAVPGPRAA</sequence>
<evidence type="ECO:0000256" key="2">
    <source>
        <dbReference type="ARBA" id="ARBA00004651"/>
    </source>
</evidence>
<protein>
    <recommendedName>
        <fullName evidence="12">High-affinity zinc uptake system membrane protein ZnuB</fullName>
    </recommendedName>
</protein>
<evidence type="ECO:0000256" key="1">
    <source>
        <dbReference type="ARBA" id="ARBA00002313"/>
    </source>
</evidence>
<evidence type="ECO:0000256" key="14">
    <source>
        <dbReference type="SAM" id="Phobius"/>
    </source>
</evidence>
<feature type="transmembrane region" description="Helical" evidence="14">
    <location>
        <begin position="213"/>
        <end position="235"/>
    </location>
</feature>
<comment type="similarity">
    <text evidence="3 13">Belongs to the ABC-3 integral membrane protein family.</text>
</comment>
<feature type="transmembrane region" description="Helical" evidence="14">
    <location>
        <begin position="129"/>
        <end position="151"/>
    </location>
</feature>
<dbReference type="EMBL" id="JBHTCM010000018">
    <property type="protein sequence ID" value="MFC7334574.1"/>
    <property type="molecule type" value="Genomic_DNA"/>
</dbReference>
<keyword evidence="11 14" id="KW-0472">Membrane</keyword>
<evidence type="ECO:0000256" key="12">
    <source>
        <dbReference type="ARBA" id="ARBA00040080"/>
    </source>
</evidence>
<feature type="transmembrane region" description="Helical" evidence="14">
    <location>
        <begin position="86"/>
        <end position="108"/>
    </location>
</feature>
<evidence type="ECO:0000256" key="10">
    <source>
        <dbReference type="ARBA" id="ARBA00023065"/>
    </source>
</evidence>
<dbReference type="CDD" id="cd06550">
    <property type="entry name" value="TM_ABC_iron-siderophores_like"/>
    <property type="match status" value="1"/>
</dbReference>
<evidence type="ECO:0000256" key="6">
    <source>
        <dbReference type="ARBA" id="ARBA00022692"/>
    </source>
</evidence>
<keyword evidence="4 13" id="KW-0813">Transport</keyword>
<dbReference type="PANTHER" id="PTHR30477:SF23">
    <property type="entry name" value="HIGH-AFFINITY ZINC UPTAKE SYSTEM MEMBRANE PROTEIN ZNUB"/>
    <property type="match status" value="1"/>
</dbReference>
<evidence type="ECO:0000256" key="8">
    <source>
        <dbReference type="ARBA" id="ARBA00022906"/>
    </source>
</evidence>
<accession>A0ABW2KWY3</accession>
<reference evidence="16" key="1">
    <citation type="journal article" date="2019" name="Int. J. Syst. Evol. Microbiol.">
        <title>The Global Catalogue of Microorganisms (GCM) 10K type strain sequencing project: providing services to taxonomists for standard genome sequencing and annotation.</title>
        <authorList>
            <consortium name="The Broad Institute Genomics Platform"/>
            <consortium name="The Broad Institute Genome Sequencing Center for Infectious Disease"/>
            <person name="Wu L."/>
            <person name="Ma J."/>
        </authorList>
    </citation>
    <scope>NUCLEOTIDE SEQUENCE [LARGE SCALE GENOMIC DNA]</scope>
    <source>
        <strain evidence="16">CGMCC 1.16275</strain>
    </source>
</reference>
<feature type="transmembrane region" description="Helical" evidence="14">
    <location>
        <begin position="6"/>
        <end position="29"/>
    </location>
</feature>
<comment type="function">
    <text evidence="1">Involved in the high-affinity zinc uptake transport system.</text>
</comment>
<comment type="subcellular location">
    <subcellularLocation>
        <location evidence="2 13">Cell membrane</location>
        <topology evidence="2 13">Multi-pass membrane protein</topology>
    </subcellularLocation>
</comment>
<organism evidence="15 16">
    <name type="scientific">Rhodocista pekingensis</name>
    <dbReference type="NCBI Taxonomy" id="201185"/>
    <lineage>
        <taxon>Bacteria</taxon>
        <taxon>Pseudomonadati</taxon>
        <taxon>Pseudomonadota</taxon>
        <taxon>Alphaproteobacteria</taxon>
        <taxon>Rhodospirillales</taxon>
        <taxon>Azospirillaceae</taxon>
        <taxon>Rhodocista</taxon>
    </lineage>
</organism>
<evidence type="ECO:0000256" key="7">
    <source>
        <dbReference type="ARBA" id="ARBA00022833"/>
    </source>
</evidence>
<evidence type="ECO:0000256" key="11">
    <source>
        <dbReference type="ARBA" id="ARBA00023136"/>
    </source>
</evidence>
<keyword evidence="16" id="KW-1185">Reference proteome</keyword>
<name>A0ABW2KWY3_9PROT</name>
<proteinExistence type="inferred from homology"/>